<accession>A0A2D1U198</accession>
<dbReference type="Pfam" id="PF04488">
    <property type="entry name" value="Gly_transf_sug"/>
    <property type="match status" value="1"/>
</dbReference>
<dbReference type="GO" id="GO:0051999">
    <property type="term" value="P:mannosyl-inositol phosphorylceramide biosynthetic process"/>
    <property type="evidence" value="ECO:0007669"/>
    <property type="project" value="TreeGrafter"/>
</dbReference>
<organism evidence="2 3">
    <name type="scientific">Pedobacter ginsengisoli</name>
    <dbReference type="NCBI Taxonomy" id="363852"/>
    <lineage>
        <taxon>Bacteria</taxon>
        <taxon>Pseudomonadati</taxon>
        <taxon>Bacteroidota</taxon>
        <taxon>Sphingobacteriia</taxon>
        <taxon>Sphingobacteriales</taxon>
        <taxon>Sphingobacteriaceae</taxon>
        <taxon>Pedobacter</taxon>
    </lineage>
</organism>
<keyword evidence="1 2" id="KW-0808">Transferase</keyword>
<dbReference type="GO" id="GO:0000030">
    <property type="term" value="F:mannosyltransferase activity"/>
    <property type="evidence" value="ECO:0007669"/>
    <property type="project" value="TreeGrafter"/>
</dbReference>
<dbReference type="PANTHER" id="PTHR32385">
    <property type="entry name" value="MANNOSYL PHOSPHORYLINOSITOL CERAMIDE SYNTHASE"/>
    <property type="match status" value="1"/>
</dbReference>
<reference evidence="2 3" key="1">
    <citation type="submission" date="2017-10" db="EMBL/GenBank/DDBJ databases">
        <title>Whole genome of Pedobacter ginsengisoli T01R-27 isolated from tomato rhizosphere.</title>
        <authorList>
            <person name="Weon H.-Y."/>
            <person name="Lee S.A."/>
            <person name="Sang M.K."/>
            <person name="Song J."/>
        </authorList>
    </citation>
    <scope>NUCLEOTIDE SEQUENCE [LARGE SCALE GENOMIC DNA]</scope>
    <source>
        <strain evidence="2 3">T01R-27</strain>
    </source>
</reference>
<name>A0A2D1U198_9SPHI</name>
<dbReference type="PANTHER" id="PTHR32385:SF15">
    <property type="entry name" value="INOSITOL PHOSPHOCERAMIDE MANNOSYLTRANSFERASE 1"/>
    <property type="match status" value="1"/>
</dbReference>
<dbReference type="AlphaFoldDB" id="A0A2D1U198"/>
<dbReference type="SUPFAM" id="SSF53448">
    <property type="entry name" value="Nucleotide-diphospho-sugar transferases"/>
    <property type="match status" value="1"/>
</dbReference>
<dbReference type="Proteomes" id="UP000223749">
    <property type="component" value="Chromosome"/>
</dbReference>
<dbReference type="Gene3D" id="3.90.550.20">
    <property type="match status" value="1"/>
</dbReference>
<evidence type="ECO:0000256" key="1">
    <source>
        <dbReference type="ARBA" id="ARBA00022679"/>
    </source>
</evidence>
<sequence>MNREFIKRFFPDFLLQYDSYEKNIQRVDAVRYFILYKIGGVFIDMDFECLKNIEPLISDCDSVFGLEPREHCEQFRKNKIICNAFMATKPENDFFKTICSILPSYTWKNEESYIKNILSTAGPFALTDIYNNYERKEEIKLLSSNFIYPLTVNESRRAINDDIDDSIQEKIDDAYAVHYFLGSWH</sequence>
<keyword evidence="3" id="KW-1185">Reference proteome</keyword>
<evidence type="ECO:0000313" key="2">
    <source>
        <dbReference type="EMBL" id="ATP55375.1"/>
    </source>
</evidence>
<dbReference type="KEGG" id="pgs:CPT03_02290"/>
<dbReference type="InterPro" id="IPR007577">
    <property type="entry name" value="GlycoTrfase_DXD_sugar-bd_CS"/>
</dbReference>
<proteinExistence type="predicted"/>
<dbReference type="EMBL" id="CP024091">
    <property type="protein sequence ID" value="ATP55375.1"/>
    <property type="molecule type" value="Genomic_DNA"/>
</dbReference>
<evidence type="ECO:0000313" key="3">
    <source>
        <dbReference type="Proteomes" id="UP000223749"/>
    </source>
</evidence>
<dbReference type="InterPro" id="IPR051706">
    <property type="entry name" value="Glycosyltransferase_domain"/>
</dbReference>
<dbReference type="GO" id="GO:0016020">
    <property type="term" value="C:membrane"/>
    <property type="evidence" value="ECO:0007669"/>
    <property type="project" value="GOC"/>
</dbReference>
<protein>
    <submittedName>
        <fullName evidence="2">Glycoside transferase family 32</fullName>
    </submittedName>
</protein>
<gene>
    <name evidence="2" type="ORF">CPT03_02290</name>
</gene>
<dbReference type="InterPro" id="IPR029044">
    <property type="entry name" value="Nucleotide-diphossugar_trans"/>
</dbReference>